<dbReference type="FunFam" id="3.30.70.270:FF:000020">
    <property type="entry name" value="Transposon Tf2-6 polyprotein-like Protein"/>
    <property type="match status" value="1"/>
</dbReference>
<dbReference type="CDD" id="cd01647">
    <property type="entry name" value="RT_LTR"/>
    <property type="match status" value="1"/>
</dbReference>
<accession>A0A0J7KA76</accession>
<organism evidence="11 12">
    <name type="scientific">Lasius niger</name>
    <name type="common">Black garden ant</name>
    <dbReference type="NCBI Taxonomy" id="67767"/>
    <lineage>
        <taxon>Eukaryota</taxon>
        <taxon>Metazoa</taxon>
        <taxon>Ecdysozoa</taxon>
        <taxon>Arthropoda</taxon>
        <taxon>Hexapoda</taxon>
        <taxon>Insecta</taxon>
        <taxon>Pterygota</taxon>
        <taxon>Neoptera</taxon>
        <taxon>Endopterygota</taxon>
        <taxon>Hymenoptera</taxon>
        <taxon>Apocrita</taxon>
        <taxon>Aculeata</taxon>
        <taxon>Formicoidea</taxon>
        <taxon>Formicidae</taxon>
        <taxon>Formicinae</taxon>
        <taxon>Lasius</taxon>
        <taxon>Lasius</taxon>
    </lineage>
</organism>
<dbReference type="InterPro" id="IPR050951">
    <property type="entry name" value="Retrovirus_Pol_polyprotein"/>
</dbReference>
<feature type="compositionally biased region" description="Basic and acidic residues" evidence="8">
    <location>
        <begin position="354"/>
        <end position="363"/>
    </location>
</feature>
<dbReference type="PROSITE" id="PS00141">
    <property type="entry name" value="ASP_PROTEASE"/>
    <property type="match status" value="1"/>
</dbReference>
<dbReference type="InterPro" id="IPR000477">
    <property type="entry name" value="RT_dom"/>
</dbReference>
<dbReference type="Pfam" id="PF13975">
    <property type="entry name" value="gag-asp_proteas"/>
    <property type="match status" value="1"/>
</dbReference>
<dbReference type="GO" id="GO:0003964">
    <property type="term" value="F:RNA-directed DNA polymerase activity"/>
    <property type="evidence" value="ECO:0007669"/>
    <property type="project" value="UniProtKB-KW"/>
</dbReference>
<dbReference type="InterPro" id="IPR012337">
    <property type="entry name" value="RNaseH-like_sf"/>
</dbReference>
<dbReference type="CDD" id="cd00303">
    <property type="entry name" value="retropepsin_like"/>
    <property type="match status" value="1"/>
</dbReference>
<gene>
    <name evidence="11" type="ORF">RF55_13392</name>
</gene>
<dbReference type="Gene3D" id="2.40.70.10">
    <property type="entry name" value="Acid Proteases"/>
    <property type="match status" value="1"/>
</dbReference>
<dbReference type="GO" id="GO:0003676">
    <property type="term" value="F:nucleic acid binding"/>
    <property type="evidence" value="ECO:0007669"/>
    <property type="project" value="InterPro"/>
</dbReference>
<evidence type="ECO:0000259" key="9">
    <source>
        <dbReference type="PROSITE" id="PS50878"/>
    </source>
</evidence>
<dbReference type="OrthoDB" id="7692176at2759"/>
<dbReference type="Gene3D" id="3.10.10.10">
    <property type="entry name" value="HIV Type 1 Reverse Transcriptase, subunit A, domain 1"/>
    <property type="match status" value="1"/>
</dbReference>
<keyword evidence="6" id="KW-0378">Hydrolase</keyword>
<dbReference type="InterPro" id="IPR041373">
    <property type="entry name" value="RT_RNaseH"/>
</dbReference>
<dbReference type="AlphaFoldDB" id="A0A0J7KA76"/>
<feature type="non-terminal residue" evidence="11">
    <location>
        <position position="1276"/>
    </location>
</feature>
<dbReference type="Gene3D" id="3.30.420.10">
    <property type="entry name" value="Ribonuclease H-like superfamily/Ribonuclease H"/>
    <property type="match status" value="1"/>
</dbReference>
<feature type="region of interest" description="Disordered" evidence="8">
    <location>
        <begin position="1"/>
        <end position="31"/>
    </location>
</feature>
<dbReference type="InterPro" id="IPR043128">
    <property type="entry name" value="Rev_trsase/Diguanyl_cyclase"/>
</dbReference>
<keyword evidence="4" id="KW-0540">Nuclease</keyword>
<evidence type="ECO:0000313" key="12">
    <source>
        <dbReference type="Proteomes" id="UP000036403"/>
    </source>
</evidence>
<feature type="region of interest" description="Disordered" evidence="8">
    <location>
        <begin position="279"/>
        <end position="310"/>
    </location>
</feature>
<evidence type="ECO:0000313" key="11">
    <source>
        <dbReference type="EMBL" id="KMQ87338.1"/>
    </source>
</evidence>
<dbReference type="InterPro" id="IPR021109">
    <property type="entry name" value="Peptidase_aspartic_dom_sf"/>
</dbReference>
<dbReference type="GO" id="GO:0042575">
    <property type="term" value="C:DNA polymerase complex"/>
    <property type="evidence" value="ECO:0007669"/>
    <property type="project" value="UniProtKB-ARBA"/>
</dbReference>
<dbReference type="Pfam" id="PF17917">
    <property type="entry name" value="RT_RNaseH"/>
    <property type="match status" value="1"/>
</dbReference>
<dbReference type="Pfam" id="PF00665">
    <property type="entry name" value="rve"/>
    <property type="match status" value="1"/>
</dbReference>
<keyword evidence="2" id="KW-0808">Transferase</keyword>
<evidence type="ECO:0000256" key="3">
    <source>
        <dbReference type="ARBA" id="ARBA00022695"/>
    </source>
</evidence>
<evidence type="ECO:0000256" key="1">
    <source>
        <dbReference type="ARBA" id="ARBA00012493"/>
    </source>
</evidence>
<evidence type="ECO:0000256" key="7">
    <source>
        <dbReference type="ARBA" id="ARBA00022918"/>
    </source>
</evidence>
<dbReference type="Proteomes" id="UP000036403">
    <property type="component" value="Unassembled WGS sequence"/>
</dbReference>
<feature type="domain" description="Reverse transcriptase" evidence="9">
    <location>
        <begin position="584"/>
        <end position="764"/>
    </location>
</feature>
<keyword evidence="5" id="KW-0255">Endonuclease</keyword>
<dbReference type="Pfam" id="PF00078">
    <property type="entry name" value="RVT_1"/>
    <property type="match status" value="1"/>
</dbReference>
<dbReference type="PANTHER" id="PTHR37984:SF5">
    <property type="entry name" value="PROTEIN NYNRIN-LIKE"/>
    <property type="match status" value="1"/>
</dbReference>
<evidence type="ECO:0000256" key="6">
    <source>
        <dbReference type="ARBA" id="ARBA00022801"/>
    </source>
</evidence>
<dbReference type="CDD" id="cd09274">
    <property type="entry name" value="RNase_HI_RT_Ty3"/>
    <property type="match status" value="1"/>
</dbReference>
<dbReference type="PaxDb" id="67767-A0A0J7KA76"/>
<dbReference type="EC" id="2.7.7.49" evidence="1"/>
<feature type="region of interest" description="Disordered" evidence="8">
    <location>
        <begin position="335"/>
        <end position="363"/>
    </location>
</feature>
<dbReference type="Gene3D" id="3.30.70.270">
    <property type="match status" value="2"/>
</dbReference>
<dbReference type="Pfam" id="PF17921">
    <property type="entry name" value="Integrase_H2C2"/>
    <property type="match status" value="1"/>
</dbReference>
<sequence length="1276" mass="144849">MSTGEGTREGTTGTPIDGTPLEDGAATDPTPPLFVSYGEVRLGESSEAKNVRPPSFHPNLTQNAYGPCSGRASTAEAYNLMRKWNLHFSGKRGNDAEAFLLRIKEARAIVPISDADLFKCLPLFLSDTALYWVRLESGNWRHWGDFEAAWRARFGDPDYQYALRDEIFCRTQGEYESAADYLTCLRALLSRMIPQWPVAEQLNFAHRNMLPKLQLTIRRQEFNDFPTLEYLATRVERSLLAEKNYRPPLPPEQSIFPDLAYHAPKGRTKTPVTVAAANATKREPKKKKATANTAKVNNPPVTATATASDTASPVATTSNTIKCWNCEKIGHRARGWKRKPEPVDRVPTTPSAENETRNHIENTERHHNQIQSYVTVEDDTLPSLRYFHITISGHNLAALVDSGSNRTLIGREGIEIIKTLEIPTSRNRGIQIRTANGQLADIIAEVKLPIQLKDRCHDVTVALLPNLAVPCILGIDFLTKFGIGVDFATGEWYFTTTPHIRYRLATEEDPRETSCCGLSELTAKQGKVLENFLRTLPEPTENPGVTALTEHKIDVGSNSPIKQRCYLVSPKVQEAIRAETDKMLAAGIIEPSFSEWSNPIVMVKKPNGKYRFCLDFRKVNGVSKKDAYPLPNMNGILDKLRAARYISTIDLSQAYFQIPLAKESREITAFSVPGKGLYHFTRMPYGLTGAPATFQRLLDRLIGPEMEPHAFAYLDDIVIVTPTFEEHMIWLKKVLDKIVTAGLTVNPDKCEFCRSQVRYLGFIVQQKGLTVDPEKTRPILDYPAPRNIKQLRRLLGMSSWYRRFIPQFATLSEPLTRLLKKGKRWEWGDDQDRAFEQIKEQLVTAPTLACPNFELPFVLQTDASSVGLGAVLTQTIDDEERVIAFASRALSDPEKKYTVTEQECLAVVWSIQKFRPYLEGYRFTVITDHSSLRWLHNLKNPTGRLARWALELLEYDYEVIHRKGALHHVPDALSRMYETDDTDETLITAVNHASVTPAIETVDVTNTNDEWYRKRLKEVISKPSKFTQWKVLDGRLYFLRPKRVVSEIVEDLDRWKLVLPKEYRTEALRESHDMPQAGHLGTEKTYQRVAVSYFWPNLFRDVVEYVRNCDLCQRTKVEQAGPAGLMGRRIADGPWTVIAADIVGPLPRSKAGFQYLLVVQDLFTKWVECKALRAANGSKISEALEDLVISRWGAPRFILTDNGTEFVNKVMKTFAEEHNITHTTVPPYHPQANPVERVNRILKTMIISFIDKDHREWDEHLPEFRFAYNTAVHSSL</sequence>
<name>A0A0J7KA76_LASNI</name>
<feature type="compositionally biased region" description="Low complexity" evidence="8">
    <location>
        <begin position="1"/>
        <end position="14"/>
    </location>
</feature>
<dbReference type="EMBL" id="LBMM01010645">
    <property type="protein sequence ID" value="KMQ87338.1"/>
    <property type="molecule type" value="Genomic_DNA"/>
</dbReference>
<evidence type="ECO:0000256" key="8">
    <source>
        <dbReference type="SAM" id="MobiDB-lite"/>
    </source>
</evidence>
<keyword evidence="12" id="KW-1185">Reference proteome</keyword>
<evidence type="ECO:0000256" key="2">
    <source>
        <dbReference type="ARBA" id="ARBA00022679"/>
    </source>
</evidence>
<dbReference type="InterPro" id="IPR036397">
    <property type="entry name" value="RNaseH_sf"/>
</dbReference>
<dbReference type="InterPro" id="IPR043502">
    <property type="entry name" value="DNA/RNA_pol_sf"/>
</dbReference>
<dbReference type="GO" id="GO:0015074">
    <property type="term" value="P:DNA integration"/>
    <property type="evidence" value="ECO:0007669"/>
    <property type="project" value="InterPro"/>
</dbReference>
<dbReference type="SUPFAM" id="SSF56672">
    <property type="entry name" value="DNA/RNA polymerases"/>
    <property type="match status" value="1"/>
</dbReference>
<dbReference type="InterPro" id="IPR041588">
    <property type="entry name" value="Integrase_H2C2"/>
</dbReference>
<dbReference type="SUPFAM" id="SSF53098">
    <property type="entry name" value="Ribonuclease H-like"/>
    <property type="match status" value="1"/>
</dbReference>
<feature type="domain" description="Integrase catalytic" evidence="10">
    <location>
        <begin position="1130"/>
        <end position="1276"/>
    </location>
</feature>
<proteinExistence type="predicted"/>
<evidence type="ECO:0000256" key="4">
    <source>
        <dbReference type="ARBA" id="ARBA00022722"/>
    </source>
</evidence>
<dbReference type="GO" id="GO:0004190">
    <property type="term" value="F:aspartic-type endopeptidase activity"/>
    <property type="evidence" value="ECO:0007669"/>
    <property type="project" value="InterPro"/>
</dbReference>
<dbReference type="PROSITE" id="PS50878">
    <property type="entry name" value="RT_POL"/>
    <property type="match status" value="1"/>
</dbReference>
<dbReference type="GO" id="GO:0006508">
    <property type="term" value="P:proteolysis"/>
    <property type="evidence" value="ECO:0007669"/>
    <property type="project" value="InterPro"/>
</dbReference>
<evidence type="ECO:0000256" key="5">
    <source>
        <dbReference type="ARBA" id="ARBA00022759"/>
    </source>
</evidence>
<keyword evidence="7" id="KW-0695">RNA-directed DNA polymerase</keyword>
<dbReference type="InterPro" id="IPR001584">
    <property type="entry name" value="Integrase_cat-core"/>
</dbReference>
<dbReference type="STRING" id="67767.A0A0J7KA76"/>
<feature type="compositionally biased region" description="Low complexity" evidence="8">
    <location>
        <begin position="290"/>
        <end position="310"/>
    </location>
</feature>
<dbReference type="PROSITE" id="PS50994">
    <property type="entry name" value="INTEGRASE"/>
    <property type="match status" value="1"/>
</dbReference>
<keyword evidence="3" id="KW-0548">Nucleotidyltransferase</keyword>
<dbReference type="FunFam" id="1.10.340.70:FF:000001">
    <property type="entry name" value="Retrovirus-related Pol polyprotein from transposon gypsy-like Protein"/>
    <property type="match status" value="1"/>
</dbReference>
<comment type="caution">
    <text evidence="11">The sequence shown here is derived from an EMBL/GenBank/DDBJ whole genome shotgun (WGS) entry which is preliminary data.</text>
</comment>
<dbReference type="InterPro" id="IPR001969">
    <property type="entry name" value="Aspartic_peptidase_AS"/>
</dbReference>
<dbReference type="GO" id="GO:0004519">
    <property type="term" value="F:endonuclease activity"/>
    <property type="evidence" value="ECO:0007669"/>
    <property type="project" value="UniProtKB-KW"/>
</dbReference>
<dbReference type="Gene3D" id="1.10.340.70">
    <property type="match status" value="1"/>
</dbReference>
<evidence type="ECO:0000259" key="10">
    <source>
        <dbReference type="PROSITE" id="PS50994"/>
    </source>
</evidence>
<reference evidence="11 12" key="1">
    <citation type="submission" date="2015-04" db="EMBL/GenBank/DDBJ databases">
        <title>Lasius niger genome sequencing.</title>
        <authorList>
            <person name="Konorov E.A."/>
            <person name="Nikitin M.A."/>
            <person name="Kirill M.V."/>
            <person name="Chang P."/>
        </authorList>
    </citation>
    <scope>NUCLEOTIDE SEQUENCE [LARGE SCALE GENOMIC DNA]</scope>
    <source>
        <tissue evidence="11">Whole</tissue>
    </source>
</reference>
<protein>
    <recommendedName>
        <fullName evidence="1">RNA-directed DNA polymerase</fullName>
        <ecNumber evidence="1">2.7.7.49</ecNumber>
    </recommendedName>
</protein>
<dbReference type="SUPFAM" id="SSF50630">
    <property type="entry name" value="Acid proteases"/>
    <property type="match status" value="1"/>
</dbReference>
<dbReference type="PANTHER" id="PTHR37984">
    <property type="entry name" value="PROTEIN CBG26694"/>
    <property type="match status" value="1"/>
</dbReference>